<name>A0ABS3P522_9BACI</name>
<organism evidence="1 2">
    <name type="scientific">Bacillus arachidis</name>
    <dbReference type="NCBI Taxonomy" id="2819290"/>
    <lineage>
        <taxon>Bacteria</taxon>
        <taxon>Bacillati</taxon>
        <taxon>Bacillota</taxon>
        <taxon>Bacilli</taxon>
        <taxon>Bacillales</taxon>
        <taxon>Bacillaceae</taxon>
        <taxon>Bacillus</taxon>
    </lineage>
</organism>
<comment type="caution">
    <text evidence="1">The sequence shown here is derived from an EMBL/GenBank/DDBJ whole genome shotgun (WGS) entry which is preliminary data.</text>
</comment>
<dbReference type="Pfam" id="PF08817">
    <property type="entry name" value="YukD"/>
    <property type="match status" value="1"/>
</dbReference>
<dbReference type="EMBL" id="JAGDQJ010000040">
    <property type="protein sequence ID" value="MBO1628288.1"/>
    <property type="molecule type" value="Genomic_DNA"/>
</dbReference>
<keyword evidence="2" id="KW-1185">Reference proteome</keyword>
<dbReference type="InterPro" id="IPR024962">
    <property type="entry name" value="YukD-like"/>
</dbReference>
<proteinExistence type="predicted"/>
<evidence type="ECO:0008006" key="3">
    <source>
        <dbReference type="Google" id="ProtNLM"/>
    </source>
</evidence>
<evidence type="ECO:0000313" key="1">
    <source>
        <dbReference type="EMBL" id="MBO1628288.1"/>
    </source>
</evidence>
<evidence type="ECO:0000313" key="2">
    <source>
        <dbReference type="Proteomes" id="UP000677611"/>
    </source>
</evidence>
<accession>A0ABS3P522</accession>
<protein>
    <recommendedName>
        <fullName evidence="3">WXG100 protein secretion system (Wss), protein YukD</fullName>
    </recommendedName>
</protein>
<dbReference type="Proteomes" id="UP000677611">
    <property type="component" value="Unassembled WGS sequence"/>
</dbReference>
<gene>
    <name evidence="1" type="ORF">J4P90_24400</name>
</gene>
<dbReference type="RefSeq" id="WP_208019349.1">
    <property type="nucleotide sequence ID" value="NZ_CP127376.1"/>
</dbReference>
<sequence>MEEIIVTYIKQSNEEIDIAIPNDVKAEQIIEAILHHEKIDETLSGIYEIRAAKDKEEWHSIRNDETLRDNDVWDGQYIMLHKKGAIIPSFEMLPAKEQHNESVIPDVPSDEDEGYVWKMIE</sequence>
<reference evidence="1 2" key="1">
    <citation type="submission" date="2021-03" db="EMBL/GenBank/DDBJ databases">
        <title>Identification of novel Bacillus strains.</title>
        <authorList>
            <person name="Xiao Z."/>
            <person name="Li Y."/>
            <person name="Shen J."/>
        </authorList>
    </citation>
    <scope>NUCLEOTIDE SEQUENCE [LARGE SCALE GENOMIC DNA]</scope>
    <source>
        <strain evidence="1 2">SY8</strain>
    </source>
</reference>